<sequence>MPVAFGYSASDIALAIQLLSKVYKGLKETGGSASEFQDISEFLKGLISTLQHLQTLQLECSNPSLVNAVRALSNSALNPIFEFIDEVSKYEPALKRQSAISRVGSSYRKAEWAVRIPKRLAKLKADAVLELEPIHLLLESETLKRCDVTASRISSLEKDLNARASEQSKFNATLLASIRGLSSSTGGTQCCPSTIPRHGTSTPPDCVSREEAGSLSPTNVTMPSPTFAQLEPVSWAALVGEHLYIALLNILAKLRSLTLYLLCVHLTVRSYSL</sequence>
<dbReference type="PANTHER" id="PTHR38886">
    <property type="entry name" value="SESA DOMAIN-CONTAINING PROTEIN"/>
    <property type="match status" value="1"/>
</dbReference>
<protein>
    <recommendedName>
        <fullName evidence="4">Fungal N-terminal domain-containing protein</fullName>
    </recommendedName>
</protein>
<evidence type="ECO:0000313" key="2">
    <source>
        <dbReference type="EMBL" id="KAF2868503.1"/>
    </source>
</evidence>
<reference evidence="2 3" key="1">
    <citation type="submission" date="2020-01" db="EMBL/GenBank/DDBJ databases">
        <authorList>
            <consortium name="DOE Joint Genome Institute"/>
            <person name="Haridas S."/>
            <person name="Albert R."/>
            <person name="Binder M."/>
            <person name="Bloem J."/>
            <person name="Labutti K."/>
            <person name="Salamov A."/>
            <person name="Andreopoulos B."/>
            <person name="Baker S.E."/>
            <person name="Barry K."/>
            <person name="Bills G."/>
            <person name="Bluhm B.H."/>
            <person name="Cannon C."/>
            <person name="Castanera R."/>
            <person name="Culley D.E."/>
            <person name="Daum C."/>
            <person name="Ezra D."/>
            <person name="Gonzalez J.B."/>
            <person name="Henrissat B."/>
            <person name="Kuo A."/>
            <person name="Liang C."/>
            <person name="Lipzen A."/>
            <person name="Lutzoni F."/>
            <person name="Magnuson J."/>
            <person name="Mondo S."/>
            <person name="Nolan M."/>
            <person name="Ohm R."/>
            <person name="Pangilinan J."/>
            <person name="Park H.-J.H."/>
            <person name="Ramirez L."/>
            <person name="Alfaro M."/>
            <person name="Sun H."/>
            <person name="Tritt A."/>
            <person name="Yoshinaga Y."/>
            <person name="Zwiers L.-H.L."/>
            <person name="Turgeon B.G."/>
            <person name="Goodwin S.B."/>
            <person name="Spatafora J.W."/>
            <person name="Crous P.W."/>
            <person name="Grigoriev I.V."/>
        </authorList>
    </citation>
    <scope>NUCLEOTIDE SEQUENCE [LARGE SCALE GENOMIC DNA]</scope>
    <source>
        <strain evidence="2 3">CBS 611.86</strain>
    </source>
</reference>
<proteinExistence type="predicted"/>
<name>A0A7C8M859_9PLEO</name>
<accession>A0A7C8M859</accession>
<dbReference type="Proteomes" id="UP000481861">
    <property type="component" value="Unassembled WGS sequence"/>
</dbReference>
<evidence type="ECO:0008006" key="4">
    <source>
        <dbReference type="Google" id="ProtNLM"/>
    </source>
</evidence>
<evidence type="ECO:0000313" key="3">
    <source>
        <dbReference type="Proteomes" id="UP000481861"/>
    </source>
</evidence>
<evidence type="ECO:0000256" key="1">
    <source>
        <dbReference type="SAM" id="MobiDB-lite"/>
    </source>
</evidence>
<organism evidence="2 3">
    <name type="scientific">Massariosphaeria phaeospora</name>
    <dbReference type="NCBI Taxonomy" id="100035"/>
    <lineage>
        <taxon>Eukaryota</taxon>
        <taxon>Fungi</taxon>
        <taxon>Dikarya</taxon>
        <taxon>Ascomycota</taxon>
        <taxon>Pezizomycotina</taxon>
        <taxon>Dothideomycetes</taxon>
        <taxon>Pleosporomycetidae</taxon>
        <taxon>Pleosporales</taxon>
        <taxon>Pleosporales incertae sedis</taxon>
        <taxon>Massariosphaeria</taxon>
    </lineage>
</organism>
<dbReference type="AlphaFoldDB" id="A0A7C8M859"/>
<feature type="region of interest" description="Disordered" evidence="1">
    <location>
        <begin position="194"/>
        <end position="220"/>
    </location>
</feature>
<keyword evidence="3" id="KW-1185">Reference proteome</keyword>
<dbReference type="PANTHER" id="PTHR38886:SF1">
    <property type="entry name" value="NACHT-NTPASE AND P-LOOP NTPASES N-TERMINAL DOMAIN-CONTAINING PROTEIN"/>
    <property type="match status" value="1"/>
</dbReference>
<dbReference type="OrthoDB" id="3799792at2759"/>
<comment type="caution">
    <text evidence="2">The sequence shown here is derived from an EMBL/GenBank/DDBJ whole genome shotgun (WGS) entry which is preliminary data.</text>
</comment>
<gene>
    <name evidence="2" type="ORF">BDV95DRAFT_130656</name>
</gene>
<dbReference type="EMBL" id="JAADJZ010000019">
    <property type="protein sequence ID" value="KAF2868503.1"/>
    <property type="molecule type" value="Genomic_DNA"/>
</dbReference>